<protein>
    <submittedName>
        <fullName evidence="6">Twin-arginine translocation protein TatC</fullName>
    </submittedName>
</protein>
<name>A0A3B0TVL9_9ZZZZ</name>
<dbReference type="AlphaFoldDB" id="A0A3B0TVL9"/>
<evidence type="ECO:0000256" key="2">
    <source>
        <dbReference type="ARBA" id="ARBA00022692"/>
    </source>
</evidence>
<proteinExistence type="inferred from homology"/>
<dbReference type="Pfam" id="PF00902">
    <property type="entry name" value="TatC"/>
    <property type="match status" value="1"/>
</dbReference>
<feature type="transmembrane region" description="Helical" evidence="5">
    <location>
        <begin position="113"/>
        <end position="146"/>
    </location>
</feature>
<dbReference type="InterPro" id="IPR002033">
    <property type="entry name" value="TatC"/>
</dbReference>
<keyword evidence="4 5" id="KW-0472">Membrane</keyword>
<dbReference type="EMBL" id="UOEM01000105">
    <property type="protein sequence ID" value="VAW17447.1"/>
    <property type="molecule type" value="Genomic_DNA"/>
</dbReference>
<evidence type="ECO:0000256" key="5">
    <source>
        <dbReference type="SAM" id="Phobius"/>
    </source>
</evidence>
<keyword evidence="2 5" id="KW-0812">Transmembrane</keyword>
<feature type="transmembrane region" description="Helical" evidence="5">
    <location>
        <begin position="28"/>
        <end position="51"/>
    </location>
</feature>
<dbReference type="NCBIfam" id="TIGR00945">
    <property type="entry name" value="tatC"/>
    <property type="match status" value="1"/>
</dbReference>
<dbReference type="GO" id="GO:0065002">
    <property type="term" value="P:intracellular protein transmembrane transport"/>
    <property type="evidence" value="ECO:0007669"/>
    <property type="project" value="TreeGrafter"/>
</dbReference>
<dbReference type="PROSITE" id="PS01218">
    <property type="entry name" value="TATC"/>
    <property type="match status" value="1"/>
</dbReference>
<dbReference type="PANTHER" id="PTHR30371">
    <property type="entry name" value="SEC-INDEPENDENT PROTEIN TRANSLOCASE PROTEIN TATC"/>
    <property type="match status" value="1"/>
</dbReference>
<gene>
    <name evidence="6" type="ORF">MNBD_ALPHA09-474</name>
</gene>
<dbReference type="GO" id="GO:0009977">
    <property type="term" value="F:proton motive force dependent protein transmembrane transporter activity"/>
    <property type="evidence" value="ECO:0007669"/>
    <property type="project" value="TreeGrafter"/>
</dbReference>
<dbReference type="GO" id="GO:0033281">
    <property type="term" value="C:TAT protein transport complex"/>
    <property type="evidence" value="ECO:0007669"/>
    <property type="project" value="TreeGrafter"/>
</dbReference>
<sequence length="262" mass="28775">MSDNDIEGSRAPLITHLIELRERLVRSLIGLAIAMSVCFYFATDIFNILLIPYERASGEGQEIKLIFTAPQEFFFTKLKIALFGGLSLSFPVIAYQLYKFVAPGLYKNERGAFLPYIIATPVLFILGGSVVFFIVMPLAMQFFIGTQQMPAEGGAVIELLPRVSEYLGLIMTLIFAFGFCFQLPVVLTLMARVGLASSQGLKEKRKYAVVGVFAVAAVLTPPDLISQVGLAIPTLLLYEVAIFSVGMVEKKAAEERAAREAE</sequence>
<dbReference type="HAMAP" id="MF_00902">
    <property type="entry name" value="TatC"/>
    <property type="match status" value="1"/>
</dbReference>
<dbReference type="GO" id="GO:0043953">
    <property type="term" value="P:protein transport by the Tat complex"/>
    <property type="evidence" value="ECO:0007669"/>
    <property type="project" value="TreeGrafter"/>
</dbReference>
<evidence type="ECO:0000256" key="1">
    <source>
        <dbReference type="ARBA" id="ARBA00004141"/>
    </source>
</evidence>
<comment type="subcellular location">
    <subcellularLocation>
        <location evidence="1">Membrane</location>
        <topology evidence="1">Multi-pass membrane protein</topology>
    </subcellularLocation>
</comment>
<dbReference type="InterPro" id="IPR019820">
    <property type="entry name" value="Sec-indep_translocase_CS"/>
</dbReference>
<evidence type="ECO:0000256" key="4">
    <source>
        <dbReference type="ARBA" id="ARBA00023136"/>
    </source>
</evidence>
<feature type="transmembrane region" description="Helical" evidence="5">
    <location>
        <begin position="80"/>
        <end position="101"/>
    </location>
</feature>
<feature type="transmembrane region" description="Helical" evidence="5">
    <location>
        <begin position="207"/>
        <end position="224"/>
    </location>
</feature>
<keyword evidence="3 5" id="KW-1133">Transmembrane helix</keyword>
<reference evidence="6" key="1">
    <citation type="submission" date="2018-06" db="EMBL/GenBank/DDBJ databases">
        <authorList>
            <person name="Zhirakovskaya E."/>
        </authorList>
    </citation>
    <scope>NUCLEOTIDE SEQUENCE</scope>
</reference>
<organism evidence="6">
    <name type="scientific">hydrothermal vent metagenome</name>
    <dbReference type="NCBI Taxonomy" id="652676"/>
    <lineage>
        <taxon>unclassified sequences</taxon>
        <taxon>metagenomes</taxon>
        <taxon>ecological metagenomes</taxon>
    </lineage>
</organism>
<evidence type="ECO:0000256" key="3">
    <source>
        <dbReference type="ARBA" id="ARBA00022989"/>
    </source>
</evidence>
<dbReference type="PRINTS" id="PR01840">
    <property type="entry name" value="TATCFAMILY"/>
</dbReference>
<feature type="transmembrane region" description="Helical" evidence="5">
    <location>
        <begin position="166"/>
        <end position="195"/>
    </location>
</feature>
<dbReference type="PANTHER" id="PTHR30371:SF0">
    <property type="entry name" value="SEC-INDEPENDENT PROTEIN TRANSLOCASE PROTEIN TATC, CHLOROPLASTIC-RELATED"/>
    <property type="match status" value="1"/>
</dbReference>
<evidence type="ECO:0000313" key="6">
    <source>
        <dbReference type="EMBL" id="VAW17447.1"/>
    </source>
</evidence>
<accession>A0A3B0TVL9</accession>